<accession>A0ABW3DWB6</accession>
<name>A0ABW3DWB6_9ACTN</name>
<evidence type="ECO:0000313" key="3">
    <source>
        <dbReference type="Proteomes" id="UP001597024"/>
    </source>
</evidence>
<feature type="transmembrane region" description="Helical" evidence="1">
    <location>
        <begin position="30"/>
        <end position="52"/>
    </location>
</feature>
<evidence type="ECO:0000313" key="2">
    <source>
        <dbReference type="EMBL" id="MFD0887386.1"/>
    </source>
</evidence>
<keyword evidence="1" id="KW-1133">Transmembrane helix</keyword>
<comment type="caution">
    <text evidence="2">The sequence shown here is derived from an EMBL/GenBank/DDBJ whole genome shotgun (WGS) entry which is preliminary data.</text>
</comment>
<keyword evidence="3" id="KW-1185">Reference proteome</keyword>
<dbReference type="Proteomes" id="UP001597024">
    <property type="component" value="Unassembled WGS sequence"/>
</dbReference>
<sequence length="127" mass="14591">MDLPTYTNIWRIEKRLYKLYDLRLPTPLPIVWIGVFVGVAAPWSLLLALLGLPFDAPWHVVYLVPPGVVTWLSTRPVIESKRLTELLQSQVRYMGEPRSWCRMAPTSEPGEIALTGRVWRADPRPAR</sequence>
<proteinExistence type="predicted"/>
<organism evidence="2 3">
    <name type="scientific">Streptosporangium algeriense</name>
    <dbReference type="NCBI Taxonomy" id="1682748"/>
    <lineage>
        <taxon>Bacteria</taxon>
        <taxon>Bacillati</taxon>
        <taxon>Actinomycetota</taxon>
        <taxon>Actinomycetes</taxon>
        <taxon>Streptosporangiales</taxon>
        <taxon>Streptosporangiaceae</taxon>
        <taxon>Streptosporangium</taxon>
    </lineage>
</organism>
<protein>
    <submittedName>
        <fullName evidence="2">Conjugal transfer protein</fullName>
    </submittedName>
</protein>
<dbReference type="Pfam" id="PF12648">
    <property type="entry name" value="TcpE"/>
    <property type="match status" value="1"/>
</dbReference>
<feature type="non-terminal residue" evidence="2">
    <location>
        <position position="127"/>
    </location>
</feature>
<dbReference type="InterPro" id="IPR025608">
    <property type="entry name" value="TcpE"/>
</dbReference>
<dbReference type="EMBL" id="JBHTHX010000915">
    <property type="protein sequence ID" value="MFD0887386.1"/>
    <property type="molecule type" value="Genomic_DNA"/>
</dbReference>
<keyword evidence="1" id="KW-0812">Transmembrane</keyword>
<gene>
    <name evidence="2" type="ORF">ACFQ08_22820</name>
</gene>
<reference evidence="3" key="1">
    <citation type="journal article" date="2019" name="Int. J. Syst. Evol. Microbiol.">
        <title>The Global Catalogue of Microorganisms (GCM) 10K type strain sequencing project: providing services to taxonomists for standard genome sequencing and annotation.</title>
        <authorList>
            <consortium name="The Broad Institute Genomics Platform"/>
            <consortium name="The Broad Institute Genome Sequencing Center for Infectious Disease"/>
            <person name="Wu L."/>
            <person name="Ma J."/>
        </authorList>
    </citation>
    <scope>NUCLEOTIDE SEQUENCE [LARGE SCALE GENOMIC DNA]</scope>
    <source>
        <strain evidence="3">CCUG 62974</strain>
    </source>
</reference>
<evidence type="ECO:0000256" key="1">
    <source>
        <dbReference type="SAM" id="Phobius"/>
    </source>
</evidence>
<keyword evidence="1" id="KW-0472">Membrane</keyword>